<dbReference type="Pfam" id="PF17280">
    <property type="entry name" value="DUF5345"/>
    <property type="match status" value="1"/>
</dbReference>
<feature type="transmembrane region" description="Helical" evidence="1">
    <location>
        <begin position="57"/>
        <end position="75"/>
    </location>
</feature>
<name>A0A0W1ASQ9_9BACL</name>
<comment type="caution">
    <text evidence="2">The sequence shown here is derived from an EMBL/GenBank/DDBJ whole genome shotgun (WGS) entry which is preliminary data.</text>
</comment>
<keyword evidence="1" id="KW-0812">Transmembrane</keyword>
<dbReference type="AlphaFoldDB" id="A0A0W1ASQ9"/>
<sequence length="111" mass="12704">MEKDKDKEPELYLHKLSDELDRLDAQYNDITPPSLQELERLMVDASVHRKSMERKELLLFWGISLILISAFLSILGSAPMVYWIIQAIIPIAGLSALGIARIRRNREGAQE</sequence>
<dbReference type="RefSeq" id="WP_060625703.1">
    <property type="nucleotide sequence ID" value="NZ_LCZJ02000034.1"/>
</dbReference>
<accession>A0A0W1ASQ9</accession>
<dbReference type="InterPro" id="IPR035238">
    <property type="entry name" value="DUF5345"/>
</dbReference>
<feature type="transmembrane region" description="Helical" evidence="1">
    <location>
        <begin position="81"/>
        <end position="100"/>
    </location>
</feature>
<proteinExistence type="predicted"/>
<gene>
    <name evidence="2" type="ORF">UQ64_25600</name>
</gene>
<keyword evidence="1" id="KW-0472">Membrane</keyword>
<evidence type="ECO:0000313" key="2">
    <source>
        <dbReference type="EMBL" id="KTD84377.1"/>
    </source>
</evidence>
<protein>
    <recommendedName>
        <fullName evidence="4">YxlC family protein</fullName>
    </recommendedName>
</protein>
<dbReference type="OrthoDB" id="2622091at2"/>
<evidence type="ECO:0000256" key="1">
    <source>
        <dbReference type="SAM" id="Phobius"/>
    </source>
</evidence>
<dbReference type="Proteomes" id="UP000054709">
    <property type="component" value="Unassembled WGS sequence"/>
</dbReference>
<keyword evidence="3" id="KW-1185">Reference proteome</keyword>
<evidence type="ECO:0008006" key="4">
    <source>
        <dbReference type="Google" id="ProtNLM"/>
    </source>
</evidence>
<dbReference type="EMBL" id="LCZJ02000034">
    <property type="protein sequence ID" value="KTD84377.1"/>
    <property type="molecule type" value="Genomic_DNA"/>
</dbReference>
<reference evidence="2 3" key="1">
    <citation type="journal article" date="2015" name="Int. Biodeterior. Biodegradation">
        <title>Physiological and genetic screening methods for the isolation of methyl tert-butyl ether-degrading bacteria for bioremediation purposes.</title>
        <authorList>
            <person name="Guisado I.M."/>
            <person name="Purswani J."/>
            <person name="Gonzalez Lopez J."/>
            <person name="Pozo C."/>
        </authorList>
    </citation>
    <scope>NUCLEOTIDE SEQUENCE [LARGE SCALE GENOMIC DNA]</scope>
    <source>
        <strain evidence="2 3">SH7</strain>
    </source>
</reference>
<evidence type="ECO:0000313" key="3">
    <source>
        <dbReference type="Proteomes" id="UP000054709"/>
    </source>
</evidence>
<keyword evidence="1" id="KW-1133">Transmembrane helix</keyword>
<organism evidence="2 3">
    <name type="scientific">Paenibacillus etheri</name>
    <dbReference type="NCBI Taxonomy" id="1306852"/>
    <lineage>
        <taxon>Bacteria</taxon>
        <taxon>Bacillati</taxon>
        <taxon>Bacillota</taxon>
        <taxon>Bacilli</taxon>
        <taxon>Bacillales</taxon>
        <taxon>Paenibacillaceae</taxon>
        <taxon>Paenibacillus</taxon>
    </lineage>
</organism>